<dbReference type="EnsemblMetazoa" id="XM_030999229">
    <property type="protein sequence ID" value="XP_030855089"/>
    <property type="gene ID" value="LOC105440834"/>
</dbReference>
<keyword evidence="1" id="KW-0863">Zinc-finger</keyword>
<evidence type="ECO:0000313" key="5">
    <source>
        <dbReference type="Proteomes" id="UP000007110"/>
    </source>
</evidence>
<dbReference type="GO" id="GO:0003700">
    <property type="term" value="F:DNA-binding transcription factor activity"/>
    <property type="evidence" value="ECO:0007669"/>
    <property type="project" value="InterPro"/>
</dbReference>
<dbReference type="Pfam" id="PF15299">
    <property type="entry name" value="ALS2CR8"/>
    <property type="match status" value="1"/>
</dbReference>
<dbReference type="Pfam" id="PF10551">
    <property type="entry name" value="MULE"/>
    <property type="match status" value="1"/>
</dbReference>
<name>A0A7M7PR76_STRPU</name>
<feature type="domain" description="SWIM-type" evidence="3">
    <location>
        <begin position="526"/>
        <end position="561"/>
    </location>
</feature>
<feature type="compositionally biased region" description="Basic residues" evidence="2">
    <location>
        <begin position="692"/>
        <end position="709"/>
    </location>
</feature>
<dbReference type="OMA" id="VQHGKRD"/>
<dbReference type="PROSITE" id="PS50966">
    <property type="entry name" value="ZF_SWIM"/>
    <property type="match status" value="1"/>
</dbReference>
<dbReference type="InterPro" id="IPR029309">
    <property type="entry name" value="CaRF"/>
</dbReference>
<sequence length="924" mass="106141">MKRAYKKRQPSRKKGCSAKLIIKEVVLCTGFKMERNTDYERKLISKSIHACLDKQQELQKETRVYIKFPEEEKHRSVHKLGKLTGLLRPLSKDVSAKINQLVGLGVGRVGEMRRHLRIFVENELFPDPSNRPSTWDTGYFPSDECIAQHIYSAKMSMRYSKVDQDNLQKQVEEWQFQNPEDRFFIQLPTKPPQEGSFVIEDDEVLPSSSSPDEFFFCHQTKFQRHLLSRYGNEMTFLDATYKTSHYALPLFFVAVKTNVGYSVVAQFVVQSETREVIVKGLKMISEWMAEDQLKWEPSAFMTDFSEREIYAIEEVFPAAKVFLCDFHREQAWVRWIRKKDNGVGSAEENVLSLLRNCAHVLSREDLDKAVTKLKSSTPWTENPKLRRWFDTTWLPHVERWSWSYRTDGLPAFTNNGLERQNRVFKEKFLNAKGDFSLSGMTAALIIDFIPSAMRRYIMANVKADAAYGRSYNDGIPPFLWNRPPAFVQHCMARIEKAEVLERKDIQLVEDDIFHVKSETCGGHRPYRVSLSSGGMAHCECRDWQRANLPCKHMFAIITHVDGYAWESLPDKYRQSPYFTLDDDVDSFVYKTDANEPLLDIEEVGDEGDTPNYIPLPTRKSKLQAAAVMCREKLQLLSSFTFLCKDEEVLEELKQKTEDALTFMRINVPVDEGLPLLNSKQGQSNVRQSIRGSIHKKIPKRRKRPGRRQKKNNDSPLVSGVPRLKPDVHRKRDTGESPIHAGADSKKASNEADKQVAPTTNEPDLEQNVQHGKRDNEKPPTLAEPDLEQNVQHGKRDNEKPPTLAEPDLEQNVQHGKRDNEKPPTLAEPDLEQNVQHGKRDNEKAPTLAEPDLEQNVQHGKRDNEKPPTLAEPELEQNVQHGKRDNEKPPTLAVASSHEHLKVASDDSLGLHAQTSILKTHKFCK</sequence>
<evidence type="ECO:0000313" key="4">
    <source>
        <dbReference type="EnsemblMetazoa" id="XP_030855089"/>
    </source>
</evidence>
<evidence type="ECO:0000256" key="2">
    <source>
        <dbReference type="SAM" id="MobiDB-lite"/>
    </source>
</evidence>
<feature type="compositionally biased region" description="Basic and acidic residues" evidence="2">
    <location>
        <begin position="742"/>
        <end position="753"/>
    </location>
</feature>
<dbReference type="AlphaFoldDB" id="A0A7M7PR76"/>
<feature type="compositionally biased region" description="Polar residues" evidence="2">
    <location>
        <begin position="756"/>
        <end position="769"/>
    </location>
</feature>
<dbReference type="OrthoDB" id="5984937at2759"/>
<feature type="region of interest" description="Disordered" evidence="2">
    <location>
        <begin position="673"/>
        <end position="897"/>
    </location>
</feature>
<reference evidence="5" key="1">
    <citation type="submission" date="2015-02" db="EMBL/GenBank/DDBJ databases">
        <title>Genome sequencing for Strongylocentrotus purpuratus.</title>
        <authorList>
            <person name="Murali S."/>
            <person name="Liu Y."/>
            <person name="Vee V."/>
            <person name="English A."/>
            <person name="Wang M."/>
            <person name="Skinner E."/>
            <person name="Han Y."/>
            <person name="Muzny D.M."/>
            <person name="Worley K.C."/>
            <person name="Gibbs R.A."/>
        </authorList>
    </citation>
    <scope>NUCLEOTIDE SEQUENCE</scope>
</reference>
<dbReference type="PANTHER" id="PTHR47456:SF1">
    <property type="entry name" value="PHD-TYPE DOMAIN-CONTAINING PROTEIN"/>
    <property type="match status" value="1"/>
</dbReference>
<dbReference type="KEGG" id="spu:105440834"/>
<dbReference type="PANTHER" id="PTHR47456">
    <property type="entry name" value="PHD-TYPE DOMAIN-CONTAINING PROTEIN"/>
    <property type="match status" value="1"/>
</dbReference>
<keyword evidence="1" id="KW-0479">Metal-binding</keyword>
<accession>A0A7M7PR76</accession>
<dbReference type="InterPro" id="IPR007527">
    <property type="entry name" value="Znf_SWIM"/>
</dbReference>
<dbReference type="RefSeq" id="XP_030855089.1">
    <property type="nucleotide sequence ID" value="XM_030999229.1"/>
</dbReference>
<dbReference type="Pfam" id="PF04434">
    <property type="entry name" value="SWIM"/>
    <property type="match status" value="1"/>
</dbReference>
<proteinExistence type="predicted"/>
<dbReference type="Proteomes" id="UP000007110">
    <property type="component" value="Unassembled WGS sequence"/>
</dbReference>
<evidence type="ECO:0000256" key="1">
    <source>
        <dbReference type="PROSITE-ProRule" id="PRU00325"/>
    </source>
</evidence>
<dbReference type="GO" id="GO:0008270">
    <property type="term" value="F:zinc ion binding"/>
    <property type="evidence" value="ECO:0007669"/>
    <property type="project" value="UniProtKB-KW"/>
</dbReference>
<evidence type="ECO:0000259" key="3">
    <source>
        <dbReference type="PROSITE" id="PS50966"/>
    </source>
</evidence>
<dbReference type="InterPro" id="IPR018289">
    <property type="entry name" value="MULE_transposase_dom"/>
</dbReference>
<feature type="compositionally biased region" description="Polar residues" evidence="2">
    <location>
        <begin position="677"/>
        <end position="690"/>
    </location>
</feature>
<reference evidence="4" key="2">
    <citation type="submission" date="2021-01" db="UniProtKB">
        <authorList>
            <consortium name="EnsemblMetazoa"/>
        </authorList>
    </citation>
    <scope>IDENTIFICATION</scope>
</reference>
<dbReference type="GeneID" id="105440834"/>
<dbReference type="InParanoid" id="A0A7M7PR76"/>
<keyword evidence="1" id="KW-0862">Zinc</keyword>
<protein>
    <recommendedName>
        <fullName evidence="3">SWIM-type domain-containing protein</fullName>
    </recommendedName>
</protein>
<keyword evidence="5" id="KW-1185">Reference proteome</keyword>
<organism evidence="4 5">
    <name type="scientific">Strongylocentrotus purpuratus</name>
    <name type="common">Purple sea urchin</name>
    <dbReference type="NCBI Taxonomy" id="7668"/>
    <lineage>
        <taxon>Eukaryota</taxon>
        <taxon>Metazoa</taxon>
        <taxon>Echinodermata</taxon>
        <taxon>Eleutherozoa</taxon>
        <taxon>Echinozoa</taxon>
        <taxon>Echinoidea</taxon>
        <taxon>Euechinoidea</taxon>
        <taxon>Echinacea</taxon>
        <taxon>Camarodonta</taxon>
        <taxon>Echinidea</taxon>
        <taxon>Strongylocentrotidae</taxon>
        <taxon>Strongylocentrotus</taxon>
    </lineage>
</organism>